<dbReference type="Proteomes" id="UP001234297">
    <property type="component" value="Chromosome 2"/>
</dbReference>
<name>A0ACC2MJ36_PERAE</name>
<gene>
    <name evidence="1" type="ORF">MRB53_007276</name>
</gene>
<comment type="caution">
    <text evidence="1">The sequence shown here is derived from an EMBL/GenBank/DDBJ whole genome shotgun (WGS) entry which is preliminary data.</text>
</comment>
<keyword evidence="2" id="KW-1185">Reference proteome</keyword>
<accession>A0ACC2MJ36</accession>
<reference evidence="1 2" key="1">
    <citation type="journal article" date="2022" name="Hortic Res">
        <title>A haplotype resolved chromosomal level avocado genome allows analysis of novel avocado genes.</title>
        <authorList>
            <person name="Nath O."/>
            <person name="Fletcher S.J."/>
            <person name="Hayward A."/>
            <person name="Shaw L.M."/>
            <person name="Masouleh A.K."/>
            <person name="Furtado A."/>
            <person name="Henry R.J."/>
            <person name="Mitter N."/>
        </authorList>
    </citation>
    <scope>NUCLEOTIDE SEQUENCE [LARGE SCALE GENOMIC DNA]</scope>
    <source>
        <strain evidence="2">cv. Hass</strain>
    </source>
</reference>
<proteinExistence type="predicted"/>
<organism evidence="1 2">
    <name type="scientific">Persea americana</name>
    <name type="common">Avocado</name>
    <dbReference type="NCBI Taxonomy" id="3435"/>
    <lineage>
        <taxon>Eukaryota</taxon>
        <taxon>Viridiplantae</taxon>
        <taxon>Streptophyta</taxon>
        <taxon>Embryophyta</taxon>
        <taxon>Tracheophyta</taxon>
        <taxon>Spermatophyta</taxon>
        <taxon>Magnoliopsida</taxon>
        <taxon>Magnoliidae</taxon>
        <taxon>Laurales</taxon>
        <taxon>Lauraceae</taxon>
        <taxon>Persea</taxon>
    </lineage>
</organism>
<dbReference type="EMBL" id="CM056810">
    <property type="protein sequence ID" value="KAJ8645528.1"/>
    <property type="molecule type" value="Genomic_DNA"/>
</dbReference>
<evidence type="ECO:0000313" key="2">
    <source>
        <dbReference type="Proteomes" id="UP001234297"/>
    </source>
</evidence>
<evidence type="ECO:0000313" key="1">
    <source>
        <dbReference type="EMBL" id="KAJ8645528.1"/>
    </source>
</evidence>
<protein>
    <submittedName>
        <fullName evidence="1">Uncharacterized protein</fullName>
    </submittedName>
</protein>
<sequence>MCETKWEEFWMHRNGKRRRSSTPNFSDEAEWMMTFASTNDTSDITCSKKFSYGELVLATTNFSYEKKLGEGSFGNVYRGYLSDSNLSVAVRKISMGSKQEYLAAVKIIRQLWHRNLVQLIGWCHDQGKFFLVYEFMPNGSLDMHLFGKKITLSWTIRYKIAIELASALLYLHEDCEQSVVHGNFLLMEEEDEMSDVYGHQRPEHSAENKLMEEAEHCSLPPSQ</sequence>